<evidence type="ECO:0000313" key="2">
    <source>
        <dbReference type="Proteomes" id="UP001501138"/>
    </source>
</evidence>
<name>A0ABP4VYA1_9MICO</name>
<dbReference type="EMBL" id="BAAAPM010000009">
    <property type="protein sequence ID" value="GAA1739148.1"/>
    <property type="molecule type" value="Genomic_DNA"/>
</dbReference>
<gene>
    <name evidence="1" type="ORF">GCM10009809_38220</name>
</gene>
<sequence length="192" mass="22034">MGTVRSDPYFGIEGYKPAWQRGLRSIQARHGRRLASLVGRRLTHAWLLWDRENDEWFADAPVLLDLDGEQLEIQHQKFDDLSLTWSTVDPFASVAYPEFDLVWRTGAVPDLARLEGQHLRDITLLEWQGGDMADGMVAVHLCFDDGQLAVYNALDENGVSFDRPSRQYVTHRIASRTRSGRRVELHEHPLQP</sequence>
<protein>
    <submittedName>
        <fullName evidence="1">Uncharacterized protein</fullName>
    </submittedName>
</protein>
<organism evidence="1 2">
    <name type="scientific">Isoptericola hypogeus</name>
    <dbReference type="NCBI Taxonomy" id="300179"/>
    <lineage>
        <taxon>Bacteria</taxon>
        <taxon>Bacillati</taxon>
        <taxon>Actinomycetota</taxon>
        <taxon>Actinomycetes</taxon>
        <taxon>Micrococcales</taxon>
        <taxon>Promicromonosporaceae</taxon>
        <taxon>Isoptericola</taxon>
    </lineage>
</organism>
<reference evidence="2" key="1">
    <citation type="journal article" date="2019" name="Int. J. Syst. Evol. Microbiol.">
        <title>The Global Catalogue of Microorganisms (GCM) 10K type strain sequencing project: providing services to taxonomists for standard genome sequencing and annotation.</title>
        <authorList>
            <consortium name="The Broad Institute Genomics Platform"/>
            <consortium name="The Broad Institute Genome Sequencing Center for Infectious Disease"/>
            <person name="Wu L."/>
            <person name="Ma J."/>
        </authorList>
    </citation>
    <scope>NUCLEOTIDE SEQUENCE [LARGE SCALE GENOMIC DNA]</scope>
    <source>
        <strain evidence="2">JCM 15589</strain>
    </source>
</reference>
<keyword evidence="2" id="KW-1185">Reference proteome</keyword>
<proteinExistence type="predicted"/>
<dbReference type="Proteomes" id="UP001501138">
    <property type="component" value="Unassembled WGS sequence"/>
</dbReference>
<comment type="caution">
    <text evidence="1">The sequence shown here is derived from an EMBL/GenBank/DDBJ whole genome shotgun (WGS) entry which is preliminary data.</text>
</comment>
<evidence type="ECO:0000313" key="1">
    <source>
        <dbReference type="EMBL" id="GAA1739148.1"/>
    </source>
</evidence>
<accession>A0ABP4VYA1</accession>